<evidence type="ECO:0000313" key="1">
    <source>
        <dbReference type="EMBL" id="SIS38625.1"/>
    </source>
</evidence>
<dbReference type="EMBL" id="FTNY01000004">
    <property type="protein sequence ID" value="SIS38625.1"/>
    <property type="molecule type" value="Genomic_DNA"/>
</dbReference>
<proteinExistence type="predicted"/>
<keyword evidence="2" id="KW-1185">Reference proteome</keyword>
<reference evidence="2" key="1">
    <citation type="submission" date="2017-01" db="EMBL/GenBank/DDBJ databases">
        <authorList>
            <person name="Varghese N."/>
            <person name="Submissions S."/>
        </authorList>
    </citation>
    <scope>NUCLEOTIDE SEQUENCE [LARGE SCALE GENOMIC DNA]</scope>
    <source>
        <strain evidence="2">DSM 17126</strain>
    </source>
</reference>
<name>A0A1N7ING6_9FLAO</name>
<organism evidence="1 2">
    <name type="scientific">Chryseobacterium shigense</name>
    <dbReference type="NCBI Taxonomy" id="297244"/>
    <lineage>
        <taxon>Bacteria</taxon>
        <taxon>Pseudomonadati</taxon>
        <taxon>Bacteroidota</taxon>
        <taxon>Flavobacteriia</taxon>
        <taxon>Flavobacteriales</taxon>
        <taxon>Weeksellaceae</taxon>
        <taxon>Chryseobacterium group</taxon>
        <taxon>Chryseobacterium</taxon>
    </lineage>
</organism>
<evidence type="ECO:0000313" key="2">
    <source>
        <dbReference type="Proteomes" id="UP000186373"/>
    </source>
</evidence>
<dbReference type="Proteomes" id="UP000186373">
    <property type="component" value="Unassembled WGS sequence"/>
</dbReference>
<gene>
    <name evidence="1" type="ORF">SAMN05421639_104281</name>
</gene>
<sequence length="47" mass="5590">MDVENQTLERSSFTEKITRDLERDLYNCLYLSFPRETGIFSIADEEN</sequence>
<dbReference type="AlphaFoldDB" id="A0A1N7ING6"/>
<protein>
    <submittedName>
        <fullName evidence="1">Uncharacterized protein</fullName>
    </submittedName>
</protein>
<accession>A0A1N7ING6</accession>